<dbReference type="SUPFAM" id="SSF49785">
    <property type="entry name" value="Galactose-binding domain-like"/>
    <property type="match status" value="1"/>
</dbReference>
<dbReference type="Pfam" id="PF11175">
    <property type="entry name" value="DUF2961"/>
    <property type="match status" value="1"/>
</dbReference>
<dbReference type="InterPro" id="IPR006311">
    <property type="entry name" value="TAT_signal"/>
</dbReference>
<protein>
    <recommendedName>
        <fullName evidence="8">Fibronectin type-III domain-containing protein</fullName>
    </recommendedName>
</protein>
<dbReference type="InterPro" id="IPR021345">
    <property type="entry name" value="DUF2961"/>
</dbReference>
<keyword evidence="5" id="KW-0624">Polysaccharide degradation</keyword>
<evidence type="ECO:0000256" key="1">
    <source>
        <dbReference type="ARBA" id="ARBA00004834"/>
    </source>
</evidence>
<dbReference type="GO" id="GO:0000272">
    <property type="term" value="P:polysaccharide catabolic process"/>
    <property type="evidence" value="ECO:0007669"/>
    <property type="project" value="UniProtKB-KW"/>
</dbReference>
<dbReference type="InterPro" id="IPR003961">
    <property type="entry name" value="FN3_dom"/>
</dbReference>
<proteinExistence type="inferred from homology"/>
<evidence type="ECO:0000256" key="6">
    <source>
        <dbReference type="PIRSR" id="PIRSR606710-2"/>
    </source>
</evidence>
<sequence length="1616" mass="172284">MAQSSPRRRLTRLVAAGLSAVTAVATAVAVAPAGAAAPPPAGAAVAPVSAAARPAPGAGTGPVGWDTYRRLDRIDELTTGVETHQFSSFDRTGGNDDGFAGTYSCLRTSAAGCVIAERSGAGEIESIWFTRDEGDVSRTGNIRIELDGTVVLDVPLQDVVNGKLGAPFVYPFVANADQSSGGVQIKVPMPYRSSMRVTTTNNPLFYHVTYRTFADASGVTTFDPSDKALDVLAAAKTWGTADPKPAVAGSRTQTSNWSLAPGATRTVAELRGPGEISELKLQVPQIVGPARLPLIADDGRAHKGTSTFRLAIDPANTGVTLTRRFDAASNHEVADVYVDGAKVGQWPATEDVPGHWSYQSITLPASATAGKSTITVQNRFVSASIDWNEFHYWADSVVGGAAKRTDELDVGTSAAALASEKAHAYAITGQTWTGAANQTDAPKDTQDPKILASNALLRDVLVRVTFDGDRTVEAPLGEFFGSGLLEGDVDALFFHVDTSPNGWYTSWWPMPYAARATVQLVNRSDQAITAGRASVTAHADRTVARDLRGSDPRIGYFHATHHRADTVTGQDWIFLDTAGKGRFVGVSHTIEGHISTGNIREYLEGDERVYVDGSRSPQIHGTGSEDFYEAGWYFNRREFSNPTNGLSAMPTGAYGCQYQCDAPYRLMIGDAVSFHSGITFGIEHGPVDNAPADYSSTAYWYGFTDPAARVTDTVDVGDAVSEKAHRYTGSAGTTTLTARFEGDHDDEPVTEDVESATGPVSFRVAVDRNNLGVTLRRMSDQSTPWQSAAVTVDGQPAGTWLQPLGNATMRWLEDDFQIAPALTAGKRSLTVTLTPTDGSPAWSAASYQALSLGKVQADRRAPSGIAGLVAIGTQSNANRLSWSASGDDVAVDHYEVYAAQRRSFAVNGSTLVGTPTLSSFEHTGLGLNETWYYRVRTVDSSGNRGPLSPVVTATTGDTLRIEGESLLPAQSSTALAEAQGNCCGVSWSGAAQLWFHGGKVGDTVTLAFDVPRTGSYDLSAVFTRAVDYGIAQVSLDGTELGDPTDFFQPSGVGTVTEQYGTRQLAQGRHTLTLTVTGKNAAATNYLLGLDVLQLRLQGSSTAKVTAFRTIRTVVQGGARQRVFDPSVGKDAAWYVNDHTFVQGPDGRWNLFGITHAEPAAPLDESFFVHATADSLTQAQYTEQAPVIQADPALGEKHVWAPFVLSSGGTYWMFYSAGQDDNHEAYQIRLATSKDLKTWTKRPEPLFTDGFDARDPMVLRVGNRWIMYYTANSTPAGGNHQVAYRTSTDLIHWSAKGVAFNHPSTGTSGGPTESPFVVSKDGWYYLFVCCQNGYSDTRVYRSHDPLHWDIDQLAGQIDEHAAEVVRDTDGRWYVSGAGWGAGGVYLRPLIWNGTQVTAGRVVTTPNYRATVQTSPTSAVTSLEVADGSGGWRRVLDDDYRSTAPYLGVGGFGNTDVAGPAKDVEVQGSRVTLHGVAFGDEPVTADWTLDFGTASFDTSIRATVAAATTAPVWEVSTTFDGAGPRVGDDADPDRPGGDVHGFPAWTQSTGDTASVAEVYHAGSAFGADNRFYPGSGAVVWQPLWQPGGRTWAPGTYDLGTWTVGASPIGGDDTLGARF</sequence>
<dbReference type="SUPFAM" id="SSF49265">
    <property type="entry name" value="Fibronectin type III"/>
    <property type="match status" value="1"/>
</dbReference>
<evidence type="ECO:0000256" key="4">
    <source>
        <dbReference type="ARBA" id="ARBA00023295"/>
    </source>
</evidence>
<keyword evidence="3" id="KW-0378">Hydrolase</keyword>
<comment type="caution">
    <text evidence="9">The sequence shown here is derived from an EMBL/GenBank/DDBJ whole genome shotgun (WGS) entry which is preliminary data.</text>
</comment>
<name>A0A917WGD0_9ACTN</name>
<feature type="domain" description="Fibronectin type-III" evidence="8">
    <location>
        <begin position="861"/>
        <end position="958"/>
    </location>
</feature>
<dbReference type="GO" id="GO:0004553">
    <property type="term" value="F:hydrolase activity, hydrolyzing O-glycosyl compounds"/>
    <property type="evidence" value="ECO:0007669"/>
    <property type="project" value="InterPro"/>
</dbReference>
<reference evidence="9" key="1">
    <citation type="journal article" date="2014" name="Int. J. Syst. Evol. Microbiol.">
        <title>Complete genome sequence of Corynebacterium casei LMG S-19264T (=DSM 44701T), isolated from a smear-ripened cheese.</title>
        <authorList>
            <consortium name="US DOE Joint Genome Institute (JGI-PGF)"/>
            <person name="Walter F."/>
            <person name="Albersmeier A."/>
            <person name="Kalinowski J."/>
            <person name="Ruckert C."/>
        </authorList>
    </citation>
    <scope>NUCLEOTIDE SEQUENCE</scope>
    <source>
        <strain evidence="9">CGMCC 4.7308</strain>
    </source>
</reference>
<dbReference type="InterPro" id="IPR013783">
    <property type="entry name" value="Ig-like_fold"/>
</dbReference>
<dbReference type="SUPFAM" id="SSF75005">
    <property type="entry name" value="Arabinanase/levansucrase/invertase"/>
    <property type="match status" value="1"/>
</dbReference>
<reference evidence="9" key="2">
    <citation type="submission" date="2020-09" db="EMBL/GenBank/DDBJ databases">
        <authorList>
            <person name="Sun Q."/>
            <person name="Zhou Y."/>
        </authorList>
    </citation>
    <scope>NUCLEOTIDE SEQUENCE</scope>
    <source>
        <strain evidence="9">CGMCC 4.7308</strain>
    </source>
</reference>
<keyword evidence="4" id="KW-0326">Glycosidase</keyword>
<dbReference type="InterPro" id="IPR023296">
    <property type="entry name" value="Glyco_hydro_beta-prop_sf"/>
</dbReference>
<feature type="site" description="Important for catalytic activity, responsible for pKa modulation of the active site Glu and correct orientation of both the proton donor and substrate" evidence="6">
    <location>
        <position position="1254"/>
    </location>
</feature>
<dbReference type="InterPro" id="IPR050727">
    <property type="entry name" value="GH43_arabinanases"/>
</dbReference>
<dbReference type="Gene3D" id="2.115.10.20">
    <property type="entry name" value="Glycosyl hydrolase domain, family 43"/>
    <property type="match status" value="2"/>
</dbReference>
<dbReference type="PROSITE" id="PS51318">
    <property type="entry name" value="TAT"/>
    <property type="match status" value="1"/>
</dbReference>
<keyword evidence="10" id="KW-1185">Reference proteome</keyword>
<dbReference type="Gene3D" id="2.60.40.10">
    <property type="entry name" value="Immunoglobulins"/>
    <property type="match status" value="1"/>
</dbReference>
<dbReference type="Proteomes" id="UP000655208">
    <property type="component" value="Unassembled WGS sequence"/>
</dbReference>
<evidence type="ECO:0000256" key="7">
    <source>
        <dbReference type="SAM" id="SignalP"/>
    </source>
</evidence>
<comment type="similarity">
    <text evidence="2">Belongs to the glycosyl hydrolase 43 family.</text>
</comment>
<dbReference type="CDD" id="cd02795">
    <property type="entry name" value="CBM6-CBM35-CBM36_like"/>
    <property type="match status" value="1"/>
</dbReference>
<dbReference type="EMBL" id="BMNA01000004">
    <property type="protein sequence ID" value="GGM01750.1"/>
    <property type="molecule type" value="Genomic_DNA"/>
</dbReference>
<comment type="pathway">
    <text evidence="1">Glycan metabolism; L-arabinan degradation.</text>
</comment>
<dbReference type="RefSeq" id="WP_188941611.1">
    <property type="nucleotide sequence ID" value="NZ_BMNA01000004.1"/>
</dbReference>
<evidence type="ECO:0000256" key="3">
    <source>
        <dbReference type="ARBA" id="ARBA00022801"/>
    </source>
</evidence>
<dbReference type="Gene3D" id="2.60.120.1390">
    <property type="match status" value="3"/>
</dbReference>
<keyword evidence="5" id="KW-0119">Carbohydrate metabolism</keyword>
<evidence type="ECO:0000259" key="8">
    <source>
        <dbReference type="PROSITE" id="PS50853"/>
    </source>
</evidence>
<dbReference type="PROSITE" id="PS50853">
    <property type="entry name" value="FN3"/>
    <property type="match status" value="1"/>
</dbReference>
<dbReference type="Gene3D" id="2.60.120.260">
    <property type="entry name" value="Galactose-binding domain-like"/>
    <property type="match status" value="1"/>
</dbReference>
<evidence type="ECO:0000313" key="10">
    <source>
        <dbReference type="Proteomes" id="UP000655208"/>
    </source>
</evidence>
<dbReference type="InterPro" id="IPR036116">
    <property type="entry name" value="FN3_sf"/>
</dbReference>
<organism evidence="9 10">
    <name type="scientific">Nakamurella endophytica</name>
    <dbReference type="NCBI Taxonomy" id="1748367"/>
    <lineage>
        <taxon>Bacteria</taxon>
        <taxon>Bacillati</taxon>
        <taxon>Actinomycetota</taxon>
        <taxon>Actinomycetes</taxon>
        <taxon>Nakamurellales</taxon>
        <taxon>Nakamurellaceae</taxon>
        <taxon>Nakamurella</taxon>
    </lineage>
</organism>
<evidence type="ECO:0000256" key="2">
    <source>
        <dbReference type="ARBA" id="ARBA00009865"/>
    </source>
</evidence>
<dbReference type="InterPro" id="IPR006710">
    <property type="entry name" value="Glyco_hydro_43"/>
</dbReference>
<keyword evidence="7" id="KW-0732">Signal</keyword>
<accession>A0A917WGD0</accession>
<feature type="chain" id="PRO_5037001576" description="Fibronectin type-III domain-containing protein" evidence="7">
    <location>
        <begin position="44"/>
        <end position="1616"/>
    </location>
</feature>
<evidence type="ECO:0000313" key="9">
    <source>
        <dbReference type="EMBL" id="GGM01750.1"/>
    </source>
</evidence>
<gene>
    <name evidence="9" type="ORF">GCM10011594_22280</name>
</gene>
<dbReference type="Pfam" id="PF04616">
    <property type="entry name" value="Glyco_hydro_43"/>
    <property type="match status" value="1"/>
</dbReference>
<feature type="signal peptide" evidence="7">
    <location>
        <begin position="1"/>
        <end position="43"/>
    </location>
</feature>
<dbReference type="PANTHER" id="PTHR43301:SF3">
    <property type="entry name" value="ARABINAN ENDO-1,5-ALPHA-L-ARABINOSIDASE A-RELATED"/>
    <property type="match status" value="1"/>
</dbReference>
<dbReference type="InterPro" id="IPR008979">
    <property type="entry name" value="Galactose-bd-like_sf"/>
</dbReference>
<dbReference type="PANTHER" id="PTHR43301">
    <property type="entry name" value="ARABINAN ENDO-1,5-ALPHA-L-ARABINOSIDASE"/>
    <property type="match status" value="1"/>
</dbReference>
<evidence type="ECO:0000256" key="5">
    <source>
        <dbReference type="ARBA" id="ARBA00023326"/>
    </source>
</evidence>